<feature type="compositionally biased region" description="Basic and acidic residues" evidence="1">
    <location>
        <begin position="56"/>
        <end position="65"/>
    </location>
</feature>
<dbReference type="AlphaFoldDB" id="A0A075A298"/>
<name>A0A075A298_OPIVI</name>
<organism evidence="2 3">
    <name type="scientific">Opisthorchis viverrini</name>
    <name type="common">Southeast Asian liver fluke</name>
    <dbReference type="NCBI Taxonomy" id="6198"/>
    <lineage>
        <taxon>Eukaryota</taxon>
        <taxon>Metazoa</taxon>
        <taxon>Spiralia</taxon>
        <taxon>Lophotrochozoa</taxon>
        <taxon>Platyhelminthes</taxon>
        <taxon>Trematoda</taxon>
        <taxon>Digenea</taxon>
        <taxon>Opisthorchiida</taxon>
        <taxon>Opisthorchiata</taxon>
        <taxon>Opisthorchiidae</taxon>
        <taxon>Opisthorchis</taxon>
    </lineage>
</organism>
<evidence type="ECO:0000256" key="1">
    <source>
        <dbReference type="SAM" id="MobiDB-lite"/>
    </source>
</evidence>
<dbReference type="GeneID" id="20315787"/>
<dbReference type="KEGG" id="ovi:T265_01599"/>
<proteinExistence type="predicted"/>
<accession>A0A075A298</accession>
<dbReference type="CTD" id="20315787"/>
<evidence type="ECO:0000313" key="2">
    <source>
        <dbReference type="EMBL" id="KER32377.1"/>
    </source>
</evidence>
<reference evidence="2 3" key="1">
    <citation type="submission" date="2013-11" db="EMBL/GenBank/DDBJ databases">
        <title>Opisthorchis viverrini - life in the bile duct.</title>
        <authorList>
            <person name="Young N.D."/>
            <person name="Nagarajan N."/>
            <person name="Lin S.J."/>
            <person name="Korhonen P.K."/>
            <person name="Jex A.R."/>
            <person name="Hall R.S."/>
            <person name="Safavi-Hemami H."/>
            <person name="Kaewkong W."/>
            <person name="Bertrand D."/>
            <person name="Gao S."/>
            <person name="Seet Q."/>
            <person name="Wongkham S."/>
            <person name="Teh B.T."/>
            <person name="Wongkham C."/>
            <person name="Intapan P.M."/>
            <person name="Maleewong W."/>
            <person name="Yang X."/>
            <person name="Hu M."/>
            <person name="Wang Z."/>
            <person name="Hofmann A."/>
            <person name="Sternberg P.W."/>
            <person name="Tan P."/>
            <person name="Wang J."/>
            <person name="Gasser R.B."/>
        </authorList>
    </citation>
    <scope>NUCLEOTIDE SEQUENCE [LARGE SCALE GENOMIC DNA]</scope>
</reference>
<evidence type="ECO:0000313" key="3">
    <source>
        <dbReference type="Proteomes" id="UP000054324"/>
    </source>
</evidence>
<keyword evidence="3" id="KW-1185">Reference proteome</keyword>
<dbReference type="Proteomes" id="UP000054324">
    <property type="component" value="Unassembled WGS sequence"/>
</dbReference>
<dbReference type="EMBL" id="KL596635">
    <property type="protein sequence ID" value="KER32377.1"/>
    <property type="molecule type" value="Genomic_DNA"/>
</dbReference>
<dbReference type="RefSeq" id="XP_009163922.1">
    <property type="nucleotide sequence ID" value="XM_009165658.1"/>
</dbReference>
<feature type="region of interest" description="Disordered" evidence="1">
    <location>
        <begin position="56"/>
        <end position="82"/>
    </location>
</feature>
<gene>
    <name evidence="2" type="ORF">T265_01599</name>
</gene>
<protein>
    <submittedName>
        <fullName evidence="2">Uncharacterized protein</fullName>
    </submittedName>
</protein>
<sequence length="82" mass="9148">MSTEEKIQSADLRIANTLHLSDRRSYCGLSYGNLSAKITFSTMSKSSKLDLKSKFEPPTEFRQQSEPKPCQPEASLGHNTVV</sequence>